<proteinExistence type="inferred from homology"/>
<name>A0ABW4NFS3_9SPHN</name>
<keyword evidence="6" id="KW-1185">Reference proteome</keyword>
<gene>
    <name evidence="5" type="ORF">ACFSC3_15335</name>
</gene>
<evidence type="ECO:0000256" key="1">
    <source>
        <dbReference type="ARBA" id="ARBA00007274"/>
    </source>
</evidence>
<organism evidence="5 6">
    <name type="scientific">Sphingomonas floccifaciens</name>
    <dbReference type="NCBI Taxonomy" id="1844115"/>
    <lineage>
        <taxon>Bacteria</taxon>
        <taxon>Pseudomonadati</taxon>
        <taxon>Pseudomonadota</taxon>
        <taxon>Alphaproteobacteria</taxon>
        <taxon>Sphingomonadales</taxon>
        <taxon>Sphingomonadaceae</taxon>
        <taxon>Sphingomonas</taxon>
    </lineage>
</organism>
<dbReference type="RefSeq" id="WP_380941307.1">
    <property type="nucleotide sequence ID" value="NZ_JBHUFC010000006.1"/>
</dbReference>
<evidence type="ECO:0000256" key="2">
    <source>
        <dbReference type="ARBA" id="ARBA00022679"/>
    </source>
</evidence>
<dbReference type="Pfam" id="PF00132">
    <property type="entry name" value="Hexapep"/>
    <property type="match status" value="1"/>
</dbReference>
<evidence type="ECO:0000313" key="5">
    <source>
        <dbReference type="EMBL" id="MFD1788937.1"/>
    </source>
</evidence>
<comment type="caution">
    <text evidence="5">The sequence shown here is derived from an EMBL/GenBank/DDBJ whole genome shotgun (WGS) entry which is preliminary data.</text>
</comment>
<evidence type="ECO:0000256" key="3">
    <source>
        <dbReference type="ARBA" id="ARBA00022737"/>
    </source>
</evidence>
<evidence type="ECO:0000313" key="6">
    <source>
        <dbReference type="Proteomes" id="UP001597283"/>
    </source>
</evidence>
<keyword evidence="3" id="KW-0677">Repeat</keyword>
<dbReference type="EC" id="2.3.1.-" evidence="5"/>
<dbReference type="PANTHER" id="PTHR43300:SF11">
    <property type="entry name" value="ACETYLTRANSFERASE RV3034C-RELATED"/>
    <property type="match status" value="1"/>
</dbReference>
<dbReference type="InterPro" id="IPR001451">
    <property type="entry name" value="Hexapep"/>
</dbReference>
<dbReference type="InterPro" id="IPR050179">
    <property type="entry name" value="Trans_hexapeptide_repeat"/>
</dbReference>
<dbReference type="PROSITE" id="PS00101">
    <property type="entry name" value="HEXAPEP_TRANSFERASES"/>
    <property type="match status" value="1"/>
</dbReference>
<accession>A0ABW4NFS3</accession>
<keyword evidence="2 5" id="KW-0808">Transferase</keyword>
<dbReference type="CDD" id="cd03349">
    <property type="entry name" value="LbH_XAT"/>
    <property type="match status" value="1"/>
</dbReference>
<dbReference type="InterPro" id="IPR011004">
    <property type="entry name" value="Trimer_LpxA-like_sf"/>
</dbReference>
<dbReference type="Proteomes" id="UP001597283">
    <property type="component" value="Unassembled WGS sequence"/>
</dbReference>
<reference evidence="6" key="1">
    <citation type="journal article" date="2019" name="Int. J. Syst. Evol. Microbiol.">
        <title>The Global Catalogue of Microorganisms (GCM) 10K type strain sequencing project: providing services to taxonomists for standard genome sequencing and annotation.</title>
        <authorList>
            <consortium name="The Broad Institute Genomics Platform"/>
            <consortium name="The Broad Institute Genome Sequencing Center for Infectious Disease"/>
            <person name="Wu L."/>
            <person name="Ma J."/>
        </authorList>
    </citation>
    <scope>NUCLEOTIDE SEQUENCE [LARGE SCALE GENOMIC DNA]</scope>
    <source>
        <strain evidence="6">Q85</strain>
    </source>
</reference>
<sequence>MALHLLDITPDFARHLMRLGVDLGVTGRFSVDDATMFETPVNLFGCDIWDAPARIGAFTYFTQRCRFANATIGRYCSVGPGVQIGMTQHPTGWMTTSPIGYVSDFFAFERHFVDENPAWERALPLQDYDQRPHTTIGNDVWIGTNAYIRDGVTIGDGAVIAAHSVVTRDVPPYAIVGGNPARILRYRFDDALIERFQALGWWRCNLLDVPDLDLRDPASAASALEDAIAAGRLVGYAPPTIGLVAEHDRYTVIRQLTAA</sequence>
<dbReference type="GO" id="GO:0016746">
    <property type="term" value="F:acyltransferase activity"/>
    <property type="evidence" value="ECO:0007669"/>
    <property type="project" value="UniProtKB-KW"/>
</dbReference>
<dbReference type="PANTHER" id="PTHR43300">
    <property type="entry name" value="ACETYLTRANSFERASE"/>
    <property type="match status" value="1"/>
</dbReference>
<dbReference type="Gene3D" id="2.160.10.10">
    <property type="entry name" value="Hexapeptide repeat proteins"/>
    <property type="match status" value="1"/>
</dbReference>
<dbReference type="InterPro" id="IPR018357">
    <property type="entry name" value="Hexapep_transf_CS"/>
</dbReference>
<dbReference type="EMBL" id="JBHUFC010000006">
    <property type="protein sequence ID" value="MFD1788937.1"/>
    <property type="molecule type" value="Genomic_DNA"/>
</dbReference>
<keyword evidence="4 5" id="KW-0012">Acyltransferase</keyword>
<dbReference type="SUPFAM" id="SSF51161">
    <property type="entry name" value="Trimeric LpxA-like enzymes"/>
    <property type="match status" value="1"/>
</dbReference>
<protein>
    <submittedName>
        <fullName evidence="5">CatB-related O-acetyltransferase</fullName>
        <ecNumber evidence="5">2.3.1.-</ecNumber>
    </submittedName>
</protein>
<evidence type="ECO:0000256" key="4">
    <source>
        <dbReference type="ARBA" id="ARBA00023315"/>
    </source>
</evidence>
<comment type="similarity">
    <text evidence="1">Belongs to the transferase hexapeptide repeat family.</text>
</comment>